<dbReference type="SUPFAM" id="SSF117281">
    <property type="entry name" value="Kelch motif"/>
    <property type="match status" value="1"/>
</dbReference>
<keyword evidence="4" id="KW-1185">Reference proteome</keyword>
<accession>A0AAV0VW43</accession>
<dbReference type="Pfam" id="PF01344">
    <property type="entry name" value="Kelch_1"/>
    <property type="match status" value="3"/>
</dbReference>
<dbReference type="Gene3D" id="1.25.40.420">
    <property type="match status" value="1"/>
</dbReference>
<proteinExistence type="predicted"/>
<organism evidence="3 4">
    <name type="scientific">Macrosiphum euphorbiae</name>
    <name type="common">potato aphid</name>
    <dbReference type="NCBI Taxonomy" id="13131"/>
    <lineage>
        <taxon>Eukaryota</taxon>
        <taxon>Metazoa</taxon>
        <taxon>Ecdysozoa</taxon>
        <taxon>Arthropoda</taxon>
        <taxon>Hexapoda</taxon>
        <taxon>Insecta</taxon>
        <taxon>Pterygota</taxon>
        <taxon>Neoptera</taxon>
        <taxon>Paraneoptera</taxon>
        <taxon>Hemiptera</taxon>
        <taxon>Sternorrhyncha</taxon>
        <taxon>Aphidomorpha</taxon>
        <taxon>Aphidoidea</taxon>
        <taxon>Aphididae</taxon>
        <taxon>Macrosiphini</taxon>
        <taxon>Macrosiphum</taxon>
    </lineage>
</organism>
<evidence type="ECO:0000256" key="2">
    <source>
        <dbReference type="ARBA" id="ARBA00022737"/>
    </source>
</evidence>
<dbReference type="PANTHER" id="PTHR45632:SF3">
    <property type="entry name" value="KELCH-LIKE PROTEIN 32"/>
    <property type="match status" value="1"/>
</dbReference>
<dbReference type="Gene3D" id="2.120.10.80">
    <property type="entry name" value="Kelch-type beta propeller"/>
    <property type="match status" value="1"/>
</dbReference>
<dbReference type="InterPro" id="IPR006652">
    <property type="entry name" value="Kelch_1"/>
</dbReference>
<protein>
    <submittedName>
        <fullName evidence="3">Uncharacterized protein</fullName>
    </submittedName>
</protein>
<evidence type="ECO:0000313" key="3">
    <source>
        <dbReference type="EMBL" id="CAI6347392.1"/>
    </source>
</evidence>
<reference evidence="3 4" key="1">
    <citation type="submission" date="2023-01" db="EMBL/GenBank/DDBJ databases">
        <authorList>
            <person name="Whitehead M."/>
        </authorList>
    </citation>
    <scope>NUCLEOTIDE SEQUENCE [LARGE SCALE GENOMIC DNA]</scope>
</reference>
<keyword evidence="2" id="KW-0677">Repeat</keyword>
<dbReference type="EMBL" id="CARXXK010000001">
    <property type="protein sequence ID" value="CAI6347392.1"/>
    <property type="molecule type" value="Genomic_DNA"/>
</dbReference>
<evidence type="ECO:0000256" key="1">
    <source>
        <dbReference type="ARBA" id="ARBA00022441"/>
    </source>
</evidence>
<evidence type="ECO:0000313" key="4">
    <source>
        <dbReference type="Proteomes" id="UP001160148"/>
    </source>
</evidence>
<comment type="caution">
    <text evidence="3">The sequence shown here is derived from an EMBL/GenBank/DDBJ whole genome shotgun (WGS) entry which is preliminary data.</text>
</comment>
<dbReference type="AlphaFoldDB" id="A0AAV0VW43"/>
<name>A0AAV0VW43_9HEMI</name>
<keyword evidence="1" id="KW-0880">Kelch repeat</keyword>
<dbReference type="PANTHER" id="PTHR45632">
    <property type="entry name" value="LD33804P"/>
    <property type="match status" value="1"/>
</dbReference>
<dbReference type="Proteomes" id="UP001160148">
    <property type="component" value="Unassembled WGS sequence"/>
</dbReference>
<sequence length="355" mass="39842">MRRSTKFRNESHSVRILEDLQSLRQNEVLCDARFEADDDQRKDLLSELMEHVRLPLLRPEILDNIAEESLLNNSPKCKDYVFEAIRFNLKKSFQHFTIPTTIRYKPRQFGGSQKVILLFNKSDTLPKCRTQWYDPTSKLQKNGPEMNDCRQTSGLGVIRDQFVFALGGLNMSSSKSVSMVDVSSQSPSWVPMVDMLITRTRLGVGVLDDRIYAVGGYDGTRGLNSVEVFDVSTQKWRMVTSMTSNKWDLGVGVLNNRLYAIGGGDKNVTNSVEYYDPTLDSWTPVSNMSTNRQGAGVGVLDGVLYAIGGYTGSANLKSVEAYRPSEGVWSPIVDMHMSRKNPGVIALDGLLFRTE</sequence>
<dbReference type="SMART" id="SM00612">
    <property type="entry name" value="Kelch"/>
    <property type="match status" value="4"/>
</dbReference>
<dbReference type="InterPro" id="IPR015915">
    <property type="entry name" value="Kelch-typ_b-propeller"/>
</dbReference>
<gene>
    <name evidence="3" type="ORF">MEUPH1_LOCUS4186</name>
</gene>